<sequence length="260" mass="27618">MTRHERLSTILGMIVEEGTVHIDDIIQRLGISAATARRDLDLLANQQLVTRTRGGASANPTSSELPLRYRTTRMADEKTRIARAAAAMIHPGDTVGLNGGTTTTEVARELAVLPPDPSGGTDLPITVVTNAVNIASELTVRQRVRVVVTGGVARARSYELTGPLSELILPSISVDTLFLGVDALDERGAFAEHEGEAAVNAALVRAARTVVVVCDHTKLGSTAFARICTPERIDLVITDDGASPEQVTMLRDIGLAVQLV</sequence>
<dbReference type="AlphaFoldDB" id="A0A7T7S1T5"/>
<dbReference type="PANTHER" id="PTHR30363">
    <property type="entry name" value="HTH-TYPE TRANSCRIPTIONAL REGULATOR SRLR-RELATED"/>
    <property type="match status" value="1"/>
</dbReference>
<dbReference type="RefSeq" id="WP_200274809.1">
    <property type="nucleotide sequence ID" value="NZ_CP066802.1"/>
</dbReference>
<dbReference type="PROSITE" id="PS51000">
    <property type="entry name" value="HTH_DEOR_2"/>
    <property type="match status" value="1"/>
</dbReference>
<dbReference type="InterPro" id="IPR001034">
    <property type="entry name" value="DeoR_HTH"/>
</dbReference>
<evidence type="ECO:0000256" key="3">
    <source>
        <dbReference type="ARBA" id="ARBA00023163"/>
    </source>
</evidence>
<dbReference type="InterPro" id="IPR037171">
    <property type="entry name" value="NagB/RpiA_transferase-like"/>
</dbReference>
<evidence type="ECO:0000313" key="5">
    <source>
        <dbReference type="EMBL" id="QQM66719.1"/>
    </source>
</evidence>
<organism evidence="5 6">
    <name type="scientific">Actinomyces weissii</name>
    <dbReference type="NCBI Taxonomy" id="675090"/>
    <lineage>
        <taxon>Bacteria</taxon>
        <taxon>Bacillati</taxon>
        <taxon>Actinomycetota</taxon>
        <taxon>Actinomycetes</taxon>
        <taxon>Actinomycetales</taxon>
        <taxon>Actinomycetaceae</taxon>
        <taxon>Actinomyces</taxon>
    </lineage>
</organism>
<evidence type="ECO:0000259" key="4">
    <source>
        <dbReference type="PROSITE" id="PS51000"/>
    </source>
</evidence>
<dbReference type="InterPro" id="IPR014036">
    <property type="entry name" value="DeoR-like_C"/>
</dbReference>
<dbReference type="GO" id="GO:0003677">
    <property type="term" value="F:DNA binding"/>
    <property type="evidence" value="ECO:0007669"/>
    <property type="project" value="UniProtKB-KW"/>
</dbReference>
<dbReference type="Gene3D" id="1.10.10.10">
    <property type="entry name" value="Winged helix-like DNA-binding domain superfamily/Winged helix DNA-binding domain"/>
    <property type="match status" value="1"/>
</dbReference>
<name>A0A7T7S1T5_9ACTO</name>
<dbReference type="SUPFAM" id="SSF46785">
    <property type="entry name" value="Winged helix' DNA-binding domain"/>
    <property type="match status" value="1"/>
</dbReference>
<dbReference type="GO" id="GO:0003700">
    <property type="term" value="F:DNA-binding transcription factor activity"/>
    <property type="evidence" value="ECO:0007669"/>
    <property type="project" value="InterPro"/>
</dbReference>
<dbReference type="SUPFAM" id="SSF100950">
    <property type="entry name" value="NagB/RpiA/CoA transferase-like"/>
    <property type="match status" value="1"/>
</dbReference>
<dbReference type="PRINTS" id="PR00037">
    <property type="entry name" value="HTHLACR"/>
</dbReference>
<dbReference type="InterPro" id="IPR018356">
    <property type="entry name" value="Tscrpt_reg_HTH_DeoR_CS"/>
</dbReference>
<dbReference type="Gene3D" id="3.40.50.1360">
    <property type="match status" value="1"/>
</dbReference>
<dbReference type="SMART" id="SM01134">
    <property type="entry name" value="DeoRC"/>
    <property type="match status" value="1"/>
</dbReference>
<feature type="domain" description="HTH deoR-type" evidence="4">
    <location>
        <begin position="3"/>
        <end position="58"/>
    </location>
</feature>
<dbReference type="KEGG" id="awe:JG540_06395"/>
<keyword evidence="6" id="KW-1185">Reference proteome</keyword>
<dbReference type="InterPro" id="IPR036388">
    <property type="entry name" value="WH-like_DNA-bd_sf"/>
</dbReference>
<dbReference type="PANTHER" id="PTHR30363:SF44">
    <property type="entry name" value="AGA OPERON TRANSCRIPTIONAL REPRESSOR-RELATED"/>
    <property type="match status" value="1"/>
</dbReference>
<keyword evidence="3" id="KW-0804">Transcription</keyword>
<accession>A0A7T7S1T5</accession>
<gene>
    <name evidence="5" type="ORF">JG540_06395</name>
</gene>
<evidence type="ECO:0000256" key="1">
    <source>
        <dbReference type="ARBA" id="ARBA00023015"/>
    </source>
</evidence>
<protein>
    <submittedName>
        <fullName evidence="5">DeoR/GlpR transcriptional regulator</fullName>
    </submittedName>
</protein>
<dbReference type="Pfam" id="PF08220">
    <property type="entry name" value="HTH_DeoR"/>
    <property type="match status" value="1"/>
</dbReference>
<evidence type="ECO:0000256" key="2">
    <source>
        <dbReference type="ARBA" id="ARBA00023125"/>
    </source>
</evidence>
<dbReference type="InterPro" id="IPR050313">
    <property type="entry name" value="Carb_Metab_HTH_regulators"/>
</dbReference>
<keyword evidence="2" id="KW-0238">DNA-binding</keyword>
<dbReference type="PROSITE" id="PS00894">
    <property type="entry name" value="HTH_DEOR_1"/>
    <property type="match status" value="1"/>
</dbReference>
<proteinExistence type="predicted"/>
<dbReference type="EMBL" id="CP066802">
    <property type="protein sequence ID" value="QQM66719.1"/>
    <property type="molecule type" value="Genomic_DNA"/>
</dbReference>
<keyword evidence="1" id="KW-0805">Transcription regulation</keyword>
<dbReference type="SMART" id="SM00420">
    <property type="entry name" value="HTH_DEOR"/>
    <property type="match status" value="1"/>
</dbReference>
<dbReference type="Proteomes" id="UP000595895">
    <property type="component" value="Chromosome"/>
</dbReference>
<evidence type="ECO:0000313" key="6">
    <source>
        <dbReference type="Proteomes" id="UP000595895"/>
    </source>
</evidence>
<dbReference type="InterPro" id="IPR036390">
    <property type="entry name" value="WH_DNA-bd_sf"/>
</dbReference>
<dbReference type="Pfam" id="PF00455">
    <property type="entry name" value="DeoRC"/>
    <property type="match status" value="1"/>
</dbReference>
<reference evidence="5 6" key="1">
    <citation type="submission" date="2020-12" db="EMBL/GenBank/DDBJ databases">
        <authorList>
            <person name="Zhou J."/>
        </authorList>
    </citation>
    <scope>NUCLEOTIDE SEQUENCE [LARGE SCALE GENOMIC DNA]</scope>
    <source>
        <strain evidence="5 6">CCUG 61299</strain>
    </source>
</reference>